<dbReference type="Gene3D" id="2.40.420.20">
    <property type="match status" value="1"/>
</dbReference>
<keyword evidence="8" id="KW-1185">Reference proteome</keyword>
<evidence type="ECO:0000259" key="4">
    <source>
        <dbReference type="Pfam" id="PF25917"/>
    </source>
</evidence>
<dbReference type="InterPro" id="IPR058637">
    <property type="entry name" value="YknX-like_C"/>
</dbReference>
<sequence length="374" mass="39884">MTALKACGIAMLCLLGVASANAQSGRGGNQSAANVFVEPVQSIEFFNNIEALGTLEPKERVDLTLNTADRVTSLYFEDGQRVKKGKTLLSLAQAEQVALVEAAEASEDEAIKQLNRAIQLANEDAVSQSQLDQARRNANAAKAQKAAVLSRLKDRVLVAPFDGVLGFRRVSVGSYVSAGDTIATLIDDSEMRLEFSIPSVFLRSLTLGTQIVAETADIPGETFSGEITSIDNAINPVTRSVTVRATLPNEDRILKAGMFMTVELRANPRTALAVPEGAIEPRGPLSFVYVVDDQEGALFAKRVEVTPGLRSNGMVEIEAGLEDGQLIVTEGLIRVRDGGAIKIEDKAMLSPRINSPKAQSIVSKDENSRASGAS</sequence>
<comment type="similarity">
    <text evidence="1">Belongs to the membrane fusion protein (MFP) (TC 8.A.1) family.</text>
</comment>
<dbReference type="Gene3D" id="2.40.50.100">
    <property type="match status" value="1"/>
</dbReference>
<dbReference type="PANTHER" id="PTHR30469">
    <property type="entry name" value="MULTIDRUG RESISTANCE PROTEIN MDTA"/>
    <property type="match status" value="1"/>
</dbReference>
<accession>A0ABW2IP88</accession>
<dbReference type="Gene3D" id="1.10.287.470">
    <property type="entry name" value="Helix hairpin bin"/>
    <property type="match status" value="1"/>
</dbReference>
<name>A0ABW2IP88_9PROT</name>
<dbReference type="Gene3D" id="2.40.30.170">
    <property type="match status" value="1"/>
</dbReference>
<dbReference type="InterPro" id="IPR058625">
    <property type="entry name" value="MdtA-like_BSH"/>
</dbReference>
<dbReference type="Pfam" id="PF25954">
    <property type="entry name" value="Beta-barrel_RND_2"/>
    <property type="match status" value="1"/>
</dbReference>
<dbReference type="RefSeq" id="WP_382168357.1">
    <property type="nucleotide sequence ID" value="NZ_JBHTBR010000005.1"/>
</dbReference>
<evidence type="ECO:0000259" key="5">
    <source>
        <dbReference type="Pfam" id="PF25954"/>
    </source>
</evidence>
<evidence type="ECO:0000313" key="8">
    <source>
        <dbReference type="Proteomes" id="UP001596492"/>
    </source>
</evidence>
<feature type="chain" id="PRO_5047186605" evidence="3">
    <location>
        <begin position="23"/>
        <end position="374"/>
    </location>
</feature>
<feature type="region of interest" description="Disordered" evidence="2">
    <location>
        <begin position="354"/>
        <end position="374"/>
    </location>
</feature>
<dbReference type="InterPro" id="IPR006143">
    <property type="entry name" value="RND_pump_MFP"/>
</dbReference>
<keyword evidence="3" id="KW-0732">Signal</keyword>
<dbReference type="EMBL" id="JBHTBR010000005">
    <property type="protein sequence ID" value="MFC7292706.1"/>
    <property type="molecule type" value="Genomic_DNA"/>
</dbReference>
<proteinExistence type="inferred from homology"/>
<organism evidence="7 8">
    <name type="scientific">Hirschia litorea</name>
    <dbReference type="NCBI Taxonomy" id="1199156"/>
    <lineage>
        <taxon>Bacteria</taxon>
        <taxon>Pseudomonadati</taxon>
        <taxon>Pseudomonadota</taxon>
        <taxon>Alphaproteobacteria</taxon>
        <taxon>Hyphomonadales</taxon>
        <taxon>Hyphomonadaceae</taxon>
        <taxon>Hirschia</taxon>
    </lineage>
</organism>
<comment type="caution">
    <text evidence="7">The sequence shown here is derived from an EMBL/GenBank/DDBJ whole genome shotgun (WGS) entry which is preliminary data.</text>
</comment>
<feature type="domain" description="YknX-like C-terminal permuted SH3-like" evidence="6">
    <location>
        <begin position="271"/>
        <end position="342"/>
    </location>
</feature>
<evidence type="ECO:0000313" key="7">
    <source>
        <dbReference type="EMBL" id="MFC7292706.1"/>
    </source>
</evidence>
<feature type="signal peptide" evidence="3">
    <location>
        <begin position="1"/>
        <end position="22"/>
    </location>
</feature>
<evidence type="ECO:0000259" key="6">
    <source>
        <dbReference type="Pfam" id="PF25989"/>
    </source>
</evidence>
<evidence type="ECO:0000256" key="2">
    <source>
        <dbReference type="SAM" id="MobiDB-lite"/>
    </source>
</evidence>
<dbReference type="Pfam" id="PF25917">
    <property type="entry name" value="BSH_RND"/>
    <property type="match status" value="1"/>
</dbReference>
<dbReference type="Proteomes" id="UP001596492">
    <property type="component" value="Unassembled WGS sequence"/>
</dbReference>
<dbReference type="InterPro" id="IPR058792">
    <property type="entry name" value="Beta-barrel_RND_2"/>
</dbReference>
<dbReference type="NCBIfam" id="TIGR01730">
    <property type="entry name" value="RND_mfp"/>
    <property type="match status" value="1"/>
</dbReference>
<dbReference type="PANTHER" id="PTHR30469:SF11">
    <property type="entry name" value="BLL4320 PROTEIN"/>
    <property type="match status" value="1"/>
</dbReference>
<gene>
    <name evidence="7" type="ORF">ACFQS8_13825</name>
</gene>
<dbReference type="Pfam" id="PF25989">
    <property type="entry name" value="YknX_C"/>
    <property type="match status" value="1"/>
</dbReference>
<feature type="domain" description="CusB-like beta-barrel" evidence="5">
    <location>
        <begin position="194"/>
        <end position="266"/>
    </location>
</feature>
<evidence type="ECO:0000256" key="3">
    <source>
        <dbReference type="SAM" id="SignalP"/>
    </source>
</evidence>
<dbReference type="SUPFAM" id="SSF111369">
    <property type="entry name" value="HlyD-like secretion proteins"/>
    <property type="match status" value="1"/>
</dbReference>
<protein>
    <submittedName>
        <fullName evidence="7">Efflux RND transporter periplasmic adaptor subunit</fullName>
    </submittedName>
</protein>
<evidence type="ECO:0000256" key="1">
    <source>
        <dbReference type="ARBA" id="ARBA00009477"/>
    </source>
</evidence>
<feature type="domain" description="Multidrug resistance protein MdtA-like barrel-sandwich hybrid" evidence="4">
    <location>
        <begin position="70"/>
        <end position="186"/>
    </location>
</feature>
<reference evidence="8" key="1">
    <citation type="journal article" date="2019" name="Int. J. Syst. Evol. Microbiol.">
        <title>The Global Catalogue of Microorganisms (GCM) 10K type strain sequencing project: providing services to taxonomists for standard genome sequencing and annotation.</title>
        <authorList>
            <consortium name="The Broad Institute Genomics Platform"/>
            <consortium name="The Broad Institute Genome Sequencing Center for Infectious Disease"/>
            <person name="Wu L."/>
            <person name="Ma J."/>
        </authorList>
    </citation>
    <scope>NUCLEOTIDE SEQUENCE [LARGE SCALE GENOMIC DNA]</scope>
    <source>
        <strain evidence="8">CCUG 51308</strain>
    </source>
</reference>